<gene>
    <name evidence="3" type="ORF">PSALAMII_LOCUS8147</name>
</gene>
<dbReference type="EMBL" id="CAJVPA010000206">
    <property type="protein sequence ID" value="CAG8401369.1"/>
    <property type="molecule type" value="Genomic_DNA"/>
</dbReference>
<evidence type="ECO:0000256" key="1">
    <source>
        <dbReference type="ARBA" id="ARBA00023002"/>
    </source>
</evidence>
<dbReference type="SUPFAM" id="SSF51197">
    <property type="entry name" value="Clavaminate synthase-like"/>
    <property type="match status" value="1"/>
</dbReference>
<reference evidence="3" key="1">
    <citation type="submission" date="2021-07" db="EMBL/GenBank/DDBJ databases">
        <authorList>
            <person name="Branca A.L. A."/>
        </authorList>
    </citation>
    <scope>NUCLEOTIDE SEQUENCE</scope>
</reference>
<dbReference type="Proteomes" id="UP001152646">
    <property type="component" value="Unassembled WGS sequence"/>
</dbReference>
<evidence type="ECO:0000313" key="4">
    <source>
        <dbReference type="Proteomes" id="UP001152646"/>
    </source>
</evidence>
<dbReference type="Gene3D" id="3.60.130.10">
    <property type="entry name" value="Clavaminate synthase-like"/>
    <property type="match status" value="1"/>
</dbReference>
<organism evidence="3 4">
    <name type="scientific">Penicillium salamii</name>
    <dbReference type="NCBI Taxonomy" id="1612424"/>
    <lineage>
        <taxon>Eukaryota</taxon>
        <taxon>Fungi</taxon>
        <taxon>Dikarya</taxon>
        <taxon>Ascomycota</taxon>
        <taxon>Pezizomycotina</taxon>
        <taxon>Eurotiomycetes</taxon>
        <taxon>Eurotiomycetidae</taxon>
        <taxon>Eurotiales</taxon>
        <taxon>Aspergillaceae</taxon>
        <taxon>Penicillium</taxon>
    </lineage>
</organism>
<dbReference type="OrthoDB" id="429813at2759"/>
<dbReference type="PANTHER" id="PTHR37285">
    <property type="entry name" value="SPORE WALL MATURATION PROTEIN DIT1"/>
    <property type="match status" value="1"/>
</dbReference>
<evidence type="ECO:0000259" key="2">
    <source>
        <dbReference type="Pfam" id="PF02668"/>
    </source>
</evidence>
<name>A0A9W4JLK6_9EURO</name>
<evidence type="ECO:0000313" key="3">
    <source>
        <dbReference type="EMBL" id="CAG8401369.1"/>
    </source>
</evidence>
<proteinExistence type="predicted"/>
<dbReference type="Pfam" id="PF02668">
    <property type="entry name" value="TauD"/>
    <property type="match status" value="1"/>
</dbReference>
<accession>A0A9W4JLK6</accession>
<dbReference type="PANTHER" id="PTHR37285:SF5">
    <property type="entry name" value="SPORE WALL MATURATION PROTEIN DIT1"/>
    <property type="match status" value="1"/>
</dbReference>
<sequence length="652" mass="74466">MTVEMLRSLAATQSAPLTATAVNPLFDSVALHKAWEILDMIHRYRMPFSPNTVDRSDEGTLKFLSIIYTQVRSSSQIQMILPAFPFKSPNRLSKTLGPLPDKGEELGMAHLNGLCAAISDVYEPGAELTIASDGLVYNDLLGVSDAEVYFYGEHLRQMVKDKGYKHLAFIRLRDLVQWKVETPLDVATYEKHAGEFRQRLIDRFTPLDYDCCESIRADEDVCTTYRGYIKFLTKDLEHTFVGSNSSKRSHKLKLEAIAKHMIARGKVSSLELEVSLFITNMNTMQAFAGAIKANYPNHVRLSIHPSCGSTKISIQVLPLAKFAITPWHSSPCFTLDGRIEYGMRETFDQNPDVELVHKNGQPWYYRYKSHLYSWSKEVEIEPLYPCGLMIRSLTNLSVHDVDMQMVRDLAQEVSPVILRGFQDTRDRELFVKKAEEMGTPLPWKFGLVLEVKDHGSDSQGLNNVLSSEWMPFHYDGLFKIEKSLDADGNEVVRSKPPKFQFFTSVTPSPKDSGFTLFSTSHLVWHYLPVRYSVDDLRKLSWTVETESFDNAKVSGLPLIENHFAHNRPCLRYHEPWPQEKTAFTPTKITVQGVPDSAEICRTLDSLLHDRRVALWHCWEEGDWLISDNVTTMHTRSSFTGNSDRCLWRVHVD</sequence>
<dbReference type="GO" id="GO:0016491">
    <property type="term" value="F:oxidoreductase activity"/>
    <property type="evidence" value="ECO:0007669"/>
    <property type="project" value="UniProtKB-KW"/>
</dbReference>
<protein>
    <recommendedName>
        <fullName evidence="2">TauD/TfdA-like domain-containing protein</fullName>
    </recommendedName>
</protein>
<dbReference type="AlphaFoldDB" id="A0A9W4JLK6"/>
<comment type="caution">
    <text evidence="3">The sequence shown here is derived from an EMBL/GenBank/DDBJ whole genome shotgun (WGS) entry which is preliminary data.</text>
</comment>
<dbReference type="InterPro" id="IPR003819">
    <property type="entry name" value="TauD/TfdA-like"/>
</dbReference>
<feature type="domain" description="TauD/TfdA-like" evidence="2">
    <location>
        <begin position="397"/>
        <end position="649"/>
    </location>
</feature>
<dbReference type="InterPro" id="IPR007817">
    <property type="entry name" value="Isocyanide_synthase_DIT1"/>
</dbReference>
<dbReference type="InterPro" id="IPR042098">
    <property type="entry name" value="TauD-like_sf"/>
</dbReference>
<keyword evidence="1" id="KW-0560">Oxidoreductase</keyword>
<dbReference type="Pfam" id="PF05141">
    <property type="entry name" value="DIT1_PvcA"/>
    <property type="match status" value="1"/>
</dbReference>